<evidence type="ECO:0000259" key="4">
    <source>
        <dbReference type="PROSITE" id="PS01124"/>
    </source>
</evidence>
<dbReference type="EMBL" id="JACXJA010000028">
    <property type="protein sequence ID" value="MBD2864309.1"/>
    <property type="molecule type" value="Genomic_DNA"/>
</dbReference>
<dbReference type="PANTHER" id="PTHR43280">
    <property type="entry name" value="ARAC-FAMILY TRANSCRIPTIONAL REGULATOR"/>
    <property type="match status" value="1"/>
</dbReference>
<dbReference type="SMART" id="SM00342">
    <property type="entry name" value="HTH_ARAC"/>
    <property type="match status" value="1"/>
</dbReference>
<evidence type="ECO:0000256" key="2">
    <source>
        <dbReference type="ARBA" id="ARBA00023125"/>
    </source>
</evidence>
<dbReference type="Gene3D" id="1.10.10.60">
    <property type="entry name" value="Homeodomain-like"/>
    <property type="match status" value="1"/>
</dbReference>
<evidence type="ECO:0000256" key="1">
    <source>
        <dbReference type="ARBA" id="ARBA00023015"/>
    </source>
</evidence>
<dbReference type="AlphaFoldDB" id="A0A927CBC8"/>
<comment type="caution">
    <text evidence="5">The sequence shown here is derived from an EMBL/GenBank/DDBJ whole genome shotgun (WGS) entry which is preliminary data.</text>
</comment>
<keyword evidence="1" id="KW-0805">Transcription regulation</keyword>
<reference evidence="5" key="1">
    <citation type="submission" date="2020-09" db="EMBL/GenBank/DDBJ databases">
        <title>A novel bacterium of genus Paenibacillus, isolated from South China Sea.</title>
        <authorList>
            <person name="Huang H."/>
            <person name="Mo K."/>
            <person name="Hu Y."/>
        </authorList>
    </citation>
    <scope>NUCLEOTIDE SEQUENCE</scope>
    <source>
        <strain evidence="5">IB182363</strain>
    </source>
</reference>
<dbReference type="InterPro" id="IPR009057">
    <property type="entry name" value="Homeodomain-like_sf"/>
</dbReference>
<evidence type="ECO:0000313" key="6">
    <source>
        <dbReference type="Proteomes" id="UP000639396"/>
    </source>
</evidence>
<keyword evidence="3" id="KW-0804">Transcription</keyword>
<dbReference type="InterPro" id="IPR018060">
    <property type="entry name" value="HTH_AraC"/>
</dbReference>
<dbReference type="GO" id="GO:0003700">
    <property type="term" value="F:DNA-binding transcription factor activity"/>
    <property type="evidence" value="ECO:0007669"/>
    <property type="project" value="InterPro"/>
</dbReference>
<keyword evidence="2" id="KW-0238">DNA-binding</keyword>
<keyword evidence="6" id="KW-1185">Reference proteome</keyword>
<dbReference type="InterPro" id="IPR037923">
    <property type="entry name" value="HTH-like"/>
</dbReference>
<evidence type="ECO:0000256" key="3">
    <source>
        <dbReference type="ARBA" id="ARBA00023163"/>
    </source>
</evidence>
<accession>A0A927CBC8</accession>
<protein>
    <submittedName>
        <fullName evidence="5">Helix-turn-helix transcriptional regulator</fullName>
    </submittedName>
</protein>
<dbReference type="Pfam" id="PF12833">
    <property type="entry name" value="HTH_18"/>
    <property type="match status" value="1"/>
</dbReference>
<sequence>MLPIVSVRQDKGTRWFAEQDSSSPALSLVLVSYGSCVYWIEGQKVVLDKSDMLLISDRASFYGKSIPTLAHEKYVIAFRLSEAATGSSVSQLPILNGYPYVKWRTGLYDLMIDRFKAVFEQTAESLPYGNLMGQALLLEALVHANRELDRHRLPDDKLRLAETMRSYIQLHHRRQVTKEHLGQAIGKSPNYAATLYKSVTGQTIGESVHAARIKTAQYMLRHSLLTAGEIAAYVGYSDASYFYRVFKRQTGRTPAELMVERDGSAF</sequence>
<organism evidence="5 6">
    <name type="scientific">Paenibacillus oceani</name>
    <dbReference type="NCBI Taxonomy" id="2772510"/>
    <lineage>
        <taxon>Bacteria</taxon>
        <taxon>Bacillati</taxon>
        <taxon>Bacillota</taxon>
        <taxon>Bacilli</taxon>
        <taxon>Bacillales</taxon>
        <taxon>Paenibacillaceae</taxon>
        <taxon>Paenibacillus</taxon>
    </lineage>
</organism>
<dbReference type="Proteomes" id="UP000639396">
    <property type="component" value="Unassembled WGS sequence"/>
</dbReference>
<gene>
    <name evidence="5" type="ORF">IDH45_20195</name>
</gene>
<proteinExistence type="predicted"/>
<name>A0A927CBC8_9BACL</name>
<feature type="domain" description="HTH araC/xylS-type" evidence="4">
    <location>
        <begin position="162"/>
        <end position="260"/>
    </location>
</feature>
<dbReference type="GO" id="GO:0043565">
    <property type="term" value="F:sequence-specific DNA binding"/>
    <property type="evidence" value="ECO:0007669"/>
    <property type="project" value="InterPro"/>
</dbReference>
<dbReference type="RefSeq" id="WP_190929932.1">
    <property type="nucleotide sequence ID" value="NZ_JACXJA010000028.1"/>
</dbReference>
<evidence type="ECO:0000313" key="5">
    <source>
        <dbReference type="EMBL" id="MBD2864309.1"/>
    </source>
</evidence>
<dbReference type="SUPFAM" id="SSF51215">
    <property type="entry name" value="Regulatory protein AraC"/>
    <property type="match status" value="1"/>
</dbReference>
<dbReference type="PROSITE" id="PS01124">
    <property type="entry name" value="HTH_ARAC_FAMILY_2"/>
    <property type="match status" value="1"/>
</dbReference>
<dbReference type="SUPFAM" id="SSF46689">
    <property type="entry name" value="Homeodomain-like"/>
    <property type="match status" value="1"/>
</dbReference>
<dbReference type="PANTHER" id="PTHR43280:SF28">
    <property type="entry name" value="HTH-TYPE TRANSCRIPTIONAL ACTIVATOR RHAS"/>
    <property type="match status" value="1"/>
</dbReference>